<keyword evidence="2" id="KW-1185">Reference proteome</keyword>
<dbReference type="Proteomes" id="UP000277671">
    <property type="component" value="Unassembled WGS sequence"/>
</dbReference>
<name>A0A495JWA3_9ACTN</name>
<reference evidence="1 2" key="1">
    <citation type="submission" date="2018-10" db="EMBL/GenBank/DDBJ databases">
        <title>Sequencing the genomes of 1000 actinobacteria strains.</title>
        <authorList>
            <person name="Klenk H.-P."/>
        </authorList>
    </citation>
    <scope>NUCLEOTIDE SEQUENCE [LARGE SCALE GENOMIC DNA]</scope>
    <source>
        <strain evidence="1 2">DSM 45175</strain>
    </source>
</reference>
<proteinExistence type="predicted"/>
<dbReference type="OrthoDB" id="138817at28056"/>
<gene>
    <name evidence="1" type="ORF">BDK92_7074</name>
</gene>
<organism evidence="1 2">
    <name type="scientific">Micromonospora pisi</name>
    <dbReference type="NCBI Taxonomy" id="589240"/>
    <lineage>
        <taxon>Bacteria</taxon>
        <taxon>Bacillati</taxon>
        <taxon>Actinomycetota</taxon>
        <taxon>Actinomycetes</taxon>
        <taxon>Micromonosporales</taxon>
        <taxon>Micromonosporaceae</taxon>
        <taxon>Micromonospora</taxon>
    </lineage>
</organism>
<dbReference type="AlphaFoldDB" id="A0A495JWA3"/>
<dbReference type="RefSeq" id="WP_121160593.1">
    <property type="nucleotide sequence ID" value="NZ_RBKT01000001.1"/>
</dbReference>
<accession>A0A495JWA3</accession>
<evidence type="ECO:0000313" key="1">
    <source>
        <dbReference type="EMBL" id="RKR92632.1"/>
    </source>
</evidence>
<sequence length="66" mass="7376">MNDIPEGTVLRCPSTTKPPCIRQFQVSPEDPDATLSEVVNHLTSAPHYHNHQTAMRLLAQVEEVKP</sequence>
<dbReference type="EMBL" id="RBKT01000001">
    <property type="protein sequence ID" value="RKR92632.1"/>
    <property type="molecule type" value="Genomic_DNA"/>
</dbReference>
<comment type="caution">
    <text evidence="1">The sequence shown here is derived from an EMBL/GenBank/DDBJ whole genome shotgun (WGS) entry which is preliminary data.</text>
</comment>
<protein>
    <submittedName>
        <fullName evidence="1">Uncharacterized protein</fullName>
    </submittedName>
</protein>
<evidence type="ECO:0000313" key="2">
    <source>
        <dbReference type="Proteomes" id="UP000277671"/>
    </source>
</evidence>